<keyword evidence="2" id="KW-1185">Reference proteome</keyword>
<name>A0ABP0NTR5_9DINO</name>
<comment type="caution">
    <text evidence="1">The sequence shown here is derived from an EMBL/GenBank/DDBJ whole genome shotgun (WGS) entry which is preliminary data.</text>
</comment>
<dbReference type="EMBL" id="CAXAMN010022146">
    <property type="protein sequence ID" value="CAK9066891.1"/>
    <property type="molecule type" value="Genomic_DNA"/>
</dbReference>
<evidence type="ECO:0000313" key="1">
    <source>
        <dbReference type="EMBL" id="CAK9066891.1"/>
    </source>
</evidence>
<dbReference type="Proteomes" id="UP001642484">
    <property type="component" value="Unassembled WGS sequence"/>
</dbReference>
<gene>
    <name evidence="1" type="ORF">CCMP2556_LOCUS32872</name>
</gene>
<feature type="non-terminal residue" evidence="1">
    <location>
        <position position="1"/>
    </location>
</feature>
<organism evidence="1 2">
    <name type="scientific">Durusdinium trenchii</name>
    <dbReference type="NCBI Taxonomy" id="1381693"/>
    <lineage>
        <taxon>Eukaryota</taxon>
        <taxon>Sar</taxon>
        <taxon>Alveolata</taxon>
        <taxon>Dinophyceae</taxon>
        <taxon>Suessiales</taxon>
        <taxon>Symbiodiniaceae</taxon>
        <taxon>Durusdinium</taxon>
    </lineage>
</organism>
<accession>A0ABP0NTR5</accession>
<protein>
    <submittedName>
        <fullName evidence="1">Uncharacterized protein</fullName>
    </submittedName>
</protein>
<proteinExistence type="predicted"/>
<reference evidence="1 2" key="1">
    <citation type="submission" date="2024-02" db="EMBL/GenBank/DDBJ databases">
        <authorList>
            <person name="Chen Y."/>
            <person name="Shah S."/>
            <person name="Dougan E. K."/>
            <person name="Thang M."/>
            <person name="Chan C."/>
        </authorList>
    </citation>
    <scope>NUCLEOTIDE SEQUENCE [LARGE SCALE GENOMIC DNA]</scope>
</reference>
<sequence length="207" mass="23102">RGPTLSTCQARRTQPLCPCSARESLDGPALHVCLRRLSYGMSSSSAISSSVHIEVASGGLTLFQLQRYGIPFIVMVNVAQEVFGITTNREWSEAKHSSTWQESGLDEGAEEIGTHPDVALKEVVERTRRTLSDTSRSWPTHQNEETGRLMCSQVGWIPLSFEAGNVKLGQRAWALLVVTFWVISFDGRCDGRRAEFLLILHVLFFDY</sequence>
<evidence type="ECO:0000313" key="2">
    <source>
        <dbReference type="Proteomes" id="UP001642484"/>
    </source>
</evidence>